<evidence type="ECO:0000313" key="1">
    <source>
        <dbReference type="EMBL" id="TDC64572.1"/>
    </source>
</evidence>
<proteinExistence type="predicted"/>
<dbReference type="RefSeq" id="WP_132821575.1">
    <property type="nucleotide sequence ID" value="NZ_SMKI01000514.1"/>
</dbReference>
<sequence length="131" mass="14309">MSGWDKEWATLRARARADIARQRTPDAAPVEPDLSVPVDQLLTSATASEGLHEHLRPALDRAVTDLTAAAESVRHWTFGEELTRSATGWDQALTDLADRLPEHATGLRALTTAMVGLDQEIHASFRGWGTV</sequence>
<keyword evidence="2" id="KW-1185">Reference proteome</keyword>
<reference evidence="1 2" key="1">
    <citation type="submission" date="2019-03" db="EMBL/GenBank/DDBJ databases">
        <title>Draft genome sequences of novel Actinobacteria.</title>
        <authorList>
            <person name="Sahin N."/>
            <person name="Ay H."/>
            <person name="Saygin H."/>
        </authorList>
    </citation>
    <scope>NUCLEOTIDE SEQUENCE [LARGE SCALE GENOMIC DNA]</scope>
    <source>
        <strain evidence="1 2">DSM 41900</strain>
    </source>
</reference>
<protein>
    <submittedName>
        <fullName evidence="1">Uncharacterized protein</fullName>
    </submittedName>
</protein>
<dbReference type="AlphaFoldDB" id="A0A4R4SQW1"/>
<organism evidence="1 2">
    <name type="scientific">Streptomyces hainanensis</name>
    <dbReference type="NCBI Taxonomy" id="402648"/>
    <lineage>
        <taxon>Bacteria</taxon>
        <taxon>Bacillati</taxon>
        <taxon>Actinomycetota</taxon>
        <taxon>Actinomycetes</taxon>
        <taxon>Kitasatosporales</taxon>
        <taxon>Streptomycetaceae</taxon>
        <taxon>Streptomyces</taxon>
    </lineage>
</organism>
<accession>A0A4R4SQW1</accession>
<name>A0A4R4SQW1_9ACTN</name>
<evidence type="ECO:0000313" key="2">
    <source>
        <dbReference type="Proteomes" id="UP000295345"/>
    </source>
</evidence>
<comment type="caution">
    <text evidence="1">The sequence shown here is derived from an EMBL/GenBank/DDBJ whole genome shotgun (WGS) entry which is preliminary data.</text>
</comment>
<dbReference type="EMBL" id="SMKI01000514">
    <property type="protein sequence ID" value="TDC64572.1"/>
    <property type="molecule type" value="Genomic_DNA"/>
</dbReference>
<dbReference type="OrthoDB" id="4247540at2"/>
<dbReference type="Proteomes" id="UP000295345">
    <property type="component" value="Unassembled WGS sequence"/>
</dbReference>
<gene>
    <name evidence="1" type="ORF">E1283_31435</name>
</gene>